<reference evidence="3" key="1">
    <citation type="submission" date="2014-04" db="EMBL/GenBank/DDBJ databases">
        <title>Evolutionary Origins and Diversification of the Mycorrhizal Mutualists.</title>
        <authorList>
            <consortium name="DOE Joint Genome Institute"/>
            <consortium name="Mycorrhizal Genomics Consortium"/>
            <person name="Kohler A."/>
            <person name="Kuo A."/>
            <person name="Nagy L.G."/>
            <person name="Floudas D."/>
            <person name="Copeland A."/>
            <person name="Barry K.W."/>
            <person name="Cichocki N."/>
            <person name="Veneault-Fourrey C."/>
            <person name="LaButti K."/>
            <person name="Lindquist E.A."/>
            <person name="Lipzen A."/>
            <person name="Lundell T."/>
            <person name="Morin E."/>
            <person name="Murat C."/>
            <person name="Riley R."/>
            <person name="Ohm R."/>
            <person name="Sun H."/>
            <person name="Tunlid A."/>
            <person name="Henrissat B."/>
            <person name="Grigoriev I.V."/>
            <person name="Hibbett D.S."/>
            <person name="Martin F."/>
        </authorList>
    </citation>
    <scope>NUCLEOTIDE SEQUENCE [LARGE SCALE GENOMIC DNA]</scope>
    <source>
        <strain evidence="3">FD-334 SS-4</strain>
    </source>
</reference>
<evidence type="ECO:0000313" key="2">
    <source>
        <dbReference type="EMBL" id="KJA14984.1"/>
    </source>
</evidence>
<dbReference type="AlphaFoldDB" id="A0A0D2N777"/>
<sequence length="122" mass="13761">MSNTSNSNDDETTREEGLTFKWLKDAASENESLRLQVGRAEEENVYLKSSLSRAIEEQRLASEKHSNEIAKLQATLESALADKDQITRDLASVTEQRDKAVASHNRLRNDCLELMASMETFV</sequence>
<accession>A0A0D2N777</accession>
<name>A0A0D2N777_HYPSF</name>
<organism evidence="2 3">
    <name type="scientific">Hypholoma sublateritium (strain FD-334 SS-4)</name>
    <dbReference type="NCBI Taxonomy" id="945553"/>
    <lineage>
        <taxon>Eukaryota</taxon>
        <taxon>Fungi</taxon>
        <taxon>Dikarya</taxon>
        <taxon>Basidiomycota</taxon>
        <taxon>Agaricomycotina</taxon>
        <taxon>Agaricomycetes</taxon>
        <taxon>Agaricomycetidae</taxon>
        <taxon>Agaricales</taxon>
        <taxon>Agaricineae</taxon>
        <taxon>Strophariaceae</taxon>
        <taxon>Hypholoma</taxon>
    </lineage>
</organism>
<evidence type="ECO:0000256" key="1">
    <source>
        <dbReference type="SAM" id="Coils"/>
    </source>
</evidence>
<protein>
    <submittedName>
        <fullName evidence="2">Uncharacterized protein</fullName>
    </submittedName>
</protein>
<feature type="coiled-coil region" evidence="1">
    <location>
        <begin position="23"/>
        <end position="96"/>
    </location>
</feature>
<proteinExistence type="predicted"/>
<keyword evidence="3" id="KW-1185">Reference proteome</keyword>
<dbReference type="EMBL" id="KN817658">
    <property type="protein sequence ID" value="KJA14984.1"/>
    <property type="molecule type" value="Genomic_DNA"/>
</dbReference>
<dbReference type="Proteomes" id="UP000054270">
    <property type="component" value="Unassembled WGS sequence"/>
</dbReference>
<evidence type="ECO:0000313" key="3">
    <source>
        <dbReference type="Proteomes" id="UP000054270"/>
    </source>
</evidence>
<gene>
    <name evidence="2" type="ORF">HYPSUDRAFT_208255</name>
</gene>
<keyword evidence="1" id="KW-0175">Coiled coil</keyword>